<gene>
    <name evidence="2" type="ORF">UIB01_08525</name>
</gene>
<dbReference type="EMBL" id="CP007509">
    <property type="protein sequence ID" value="AHY42529.1"/>
    <property type="molecule type" value="Genomic_DNA"/>
</dbReference>
<evidence type="ECO:0000313" key="3">
    <source>
        <dbReference type="Proteomes" id="UP000025238"/>
    </source>
</evidence>
<organism evidence="2 3">
    <name type="scientific">Stutzerimonas stutzeri</name>
    <name type="common">Pseudomonas stutzeri</name>
    <dbReference type="NCBI Taxonomy" id="316"/>
    <lineage>
        <taxon>Bacteria</taxon>
        <taxon>Pseudomonadati</taxon>
        <taxon>Pseudomonadota</taxon>
        <taxon>Gammaproteobacteria</taxon>
        <taxon>Pseudomonadales</taxon>
        <taxon>Pseudomonadaceae</taxon>
        <taxon>Stutzerimonas</taxon>
    </lineage>
</organism>
<dbReference type="Pfam" id="PF14355">
    <property type="entry name" value="Abi_C"/>
    <property type="match status" value="1"/>
</dbReference>
<accession>A0A023WRW7</accession>
<evidence type="ECO:0000259" key="1">
    <source>
        <dbReference type="Pfam" id="PF14355"/>
    </source>
</evidence>
<dbReference type="Proteomes" id="UP000025238">
    <property type="component" value="Chromosome"/>
</dbReference>
<dbReference type="PATRIC" id="fig|316.97.peg.1710"/>
<feature type="domain" description="Abortive infection protein-like C-terminal" evidence="1">
    <location>
        <begin position="162"/>
        <end position="237"/>
    </location>
</feature>
<reference evidence="2 3" key="1">
    <citation type="submission" date="2014-03" db="EMBL/GenBank/DDBJ databases">
        <title>Complete genome sequence of Pseudomonas stutzeri 19SMN4.</title>
        <authorList>
            <person name="Brunet-Galmes I."/>
            <person name="Nogales B."/>
            <person name="Busquets A."/>
            <person name="Pena A."/>
            <person name="Gomila M."/>
            <person name="Garcia-Valdes E."/>
            <person name="Lalucat J."/>
            <person name="Bennasar A."/>
            <person name="Bosch R."/>
        </authorList>
    </citation>
    <scope>NUCLEOTIDE SEQUENCE [LARGE SCALE GENOMIC DNA]</scope>
    <source>
        <strain evidence="2 3">19SMN4</strain>
    </source>
</reference>
<dbReference type="AlphaFoldDB" id="A0A023WRW7"/>
<sequence>MRNDLLIAAESLLNILIGHATGSPGSDADYAKLRKQILEATTLGDLVPRTVQTCRSLGQFWGAIKQKFSTYQERRDFLFAEFQPLIDHLELATGSPSDELISGSVKRLDGAYVHAAWGKALERRNSDPEGAITMARSLLEAVCKLILDGAGVSYGDAPDINKLYSLAAEQLNLSPSQHADKDFKRILGGCTSVVEGLGGLRNRLGDSHGKGASWVKPAPRHAELAVNLAGAMATFLLATWEFRQGQQA</sequence>
<protein>
    <submittedName>
        <fullName evidence="2">Abortive phage resistance protein</fullName>
    </submittedName>
</protein>
<dbReference type="KEGG" id="pstu:UIB01_08525"/>
<proteinExistence type="predicted"/>
<name>A0A023WRW7_STUST</name>
<evidence type="ECO:0000313" key="2">
    <source>
        <dbReference type="EMBL" id="AHY42529.1"/>
    </source>
</evidence>
<dbReference type="InterPro" id="IPR026001">
    <property type="entry name" value="Abi-like_C"/>
</dbReference>